<reference evidence="2 3" key="1">
    <citation type="submission" date="2015-04" db="EMBL/GenBank/DDBJ databases">
        <title>Complete genome sequence of Schizopora paradoxa KUC8140, a cosmopolitan wood degrader in East Asia.</title>
        <authorList>
            <consortium name="DOE Joint Genome Institute"/>
            <person name="Min B."/>
            <person name="Park H."/>
            <person name="Jang Y."/>
            <person name="Kim J.-J."/>
            <person name="Kim K.H."/>
            <person name="Pangilinan J."/>
            <person name="Lipzen A."/>
            <person name="Riley R."/>
            <person name="Grigoriev I.V."/>
            <person name="Spatafora J.W."/>
            <person name="Choi I.-G."/>
        </authorList>
    </citation>
    <scope>NUCLEOTIDE SEQUENCE [LARGE SCALE GENOMIC DNA]</scope>
    <source>
        <strain evidence="2 3">KUC8140</strain>
    </source>
</reference>
<keyword evidence="1" id="KW-0812">Transmembrane</keyword>
<evidence type="ECO:0000256" key="1">
    <source>
        <dbReference type="SAM" id="Phobius"/>
    </source>
</evidence>
<keyword evidence="3" id="KW-1185">Reference proteome</keyword>
<sequence length="186" mass="20682">MLGKDFEIVSVRPLVVESGSRRIDNPATTSSRAGASILSLFPSSSFVLLPLRSFHLSTSLFRNNDGRCSSTHLYAFALSFFGASTTTRERRDWIPAQRTQNAACSYHLGVSTGNVALERRAISVRLGFARGTCIILTFYLVCASCAFLFTSLRFSYKFFTQPTSWYIHQPHPASVHPTPPTHKGRQ</sequence>
<dbReference type="AlphaFoldDB" id="A0A0H2R0G9"/>
<evidence type="ECO:0000313" key="3">
    <source>
        <dbReference type="Proteomes" id="UP000053477"/>
    </source>
</evidence>
<protein>
    <submittedName>
        <fullName evidence="2">Uncharacterized protein</fullName>
    </submittedName>
</protein>
<dbReference type="EMBL" id="KQ086342">
    <property type="protein sequence ID" value="KLO05224.1"/>
    <property type="molecule type" value="Genomic_DNA"/>
</dbReference>
<keyword evidence="1" id="KW-1133">Transmembrane helix</keyword>
<evidence type="ECO:0000313" key="2">
    <source>
        <dbReference type="EMBL" id="KLO05224.1"/>
    </source>
</evidence>
<name>A0A0H2R0G9_9AGAM</name>
<feature type="transmembrane region" description="Helical" evidence="1">
    <location>
        <begin position="128"/>
        <end position="149"/>
    </location>
</feature>
<keyword evidence="1" id="KW-0472">Membrane</keyword>
<gene>
    <name evidence="2" type="ORF">SCHPADRAFT_732272</name>
</gene>
<dbReference type="InParanoid" id="A0A0H2R0G9"/>
<proteinExistence type="predicted"/>
<dbReference type="Proteomes" id="UP000053477">
    <property type="component" value="Unassembled WGS sequence"/>
</dbReference>
<accession>A0A0H2R0G9</accession>
<organism evidence="2 3">
    <name type="scientific">Schizopora paradoxa</name>
    <dbReference type="NCBI Taxonomy" id="27342"/>
    <lineage>
        <taxon>Eukaryota</taxon>
        <taxon>Fungi</taxon>
        <taxon>Dikarya</taxon>
        <taxon>Basidiomycota</taxon>
        <taxon>Agaricomycotina</taxon>
        <taxon>Agaricomycetes</taxon>
        <taxon>Hymenochaetales</taxon>
        <taxon>Schizoporaceae</taxon>
        <taxon>Schizopora</taxon>
    </lineage>
</organism>